<sequence length="76" mass="7574">MLKKTLAVGALTLASAGVILSATPAAAHPGAWGSNASGNNTYIKDFEAENEGCGNANAVLGKSLASCYNAGVIIQH</sequence>
<accession>A0A7K2ITX6</accession>
<reference evidence="3 4" key="1">
    <citation type="journal article" date="2019" name="Nat. Commun.">
        <title>The antimicrobial potential of Streptomyces from insect microbiomes.</title>
        <authorList>
            <person name="Chevrette M.G."/>
            <person name="Carlson C.M."/>
            <person name="Ortega H.E."/>
            <person name="Thomas C."/>
            <person name="Ananiev G.E."/>
            <person name="Barns K.J."/>
            <person name="Book A.J."/>
            <person name="Cagnazzo J."/>
            <person name="Carlos C."/>
            <person name="Flanigan W."/>
            <person name="Grubbs K.J."/>
            <person name="Horn H.A."/>
            <person name="Hoffmann F.M."/>
            <person name="Klassen J.L."/>
            <person name="Knack J.J."/>
            <person name="Lewin G.R."/>
            <person name="McDonald B.R."/>
            <person name="Muller L."/>
            <person name="Melo W.G.P."/>
            <person name="Pinto-Tomas A.A."/>
            <person name="Schmitz A."/>
            <person name="Wendt-Pienkowski E."/>
            <person name="Wildman S."/>
            <person name="Zhao M."/>
            <person name="Zhang F."/>
            <person name="Bugni T.S."/>
            <person name="Andes D.R."/>
            <person name="Pupo M.T."/>
            <person name="Currie C.R."/>
        </authorList>
    </citation>
    <scope>NUCLEOTIDE SEQUENCE [LARGE SCALE GENOMIC DNA]</scope>
    <source>
        <strain evidence="3 4">SID5840</strain>
    </source>
</reference>
<keyword evidence="1" id="KW-0732">Signal</keyword>
<dbReference type="OMA" id="YNAGVII"/>
<feature type="chain" id="PRO_5029816499" evidence="1">
    <location>
        <begin position="28"/>
        <end position="76"/>
    </location>
</feature>
<evidence type="ECO:0000313" key="5">
    <source>
        <dbReference type="Proteomes" id="UP001585053"/>
    </source>
</evidence>
<protein>
    <submittedName>
        <fullName evidence="3">Uncharacterized protein</fullName>
    </submittedName>
</protein>
<proteinExistence type="predicted"/>
<dbReference type="Proteomes" id="UP001585053">
    <property type="component" value="Unassembled WGS sequence"/>
</dbReference>
<evidence type="ECO:0000313" key="3">
    <source>
        <dbReference type="EMBL" id="MYR33401.1"/>
    </source>
</evidence>
<evidence type="ECO:0000313" key="2">
    <source>
        <dbReference type="EMBL" id="MFB8770284.1"/>
    </source>
</evidence>
<dbReference type="EMBL" id="WWHY01000001">
    <property type="protein sequence ID" value="MYR33401.1"/>
    <property type="molecule type" value="Genomic_DNA"/>
</dbReference>
<gene>
    <name evidence="3" type="ORF">GTW20_14295</name>
    <name evidence="2" type="ORF">VSQ78_21500</name>
</gene>
<dbReference type="Proteomes" id="UP000467124">
    <property type="component" value="Unassembled WGS sequence"/>
</dbReference>
<dbReference type="RefSeq" id="WP_014910087.1">
    <property type="nucleotide sequence ID" value="NZ_BAZE01000003.1"/>
</dbReference>
<organism evidence="3 4">
    <name type="scientific">Nocardiopsis alba</name>
    <dbReference type="NCBI Taxonomy" id="53437"/>
    <lineage>
        <taxon>Bacteria</taxon>
        <taxon>Bacillati</taxon>
        <taxon>Actinomycetota</taxon>
        <taxon>Actinomycetes</taxon>
        <taxon>Streptosporangiales</taxon>
        <taxon>Nocardiopsidaceae</taxon>
        <taxon>Nocardiopsis</taxon>
    </lineage>
</organism>
<comment type="caution">
    <text evidence="3">The sequence shown here is derived from an EMBL/GenBank/DDBJ whole genome shotgun (WGS) entry which is preliminary data.</text>
</comment>
<feature type="signal peptide" evidence="1">
    <location>
        <begin position="1"/>
        <end position="27"/>
    </location>
</feature>
<dbReference type="AlphaFoldDB" id="A0A7K2ITX6"/>
<reference evidence="2 5" key="2">
    <citation type="submission" date="2024-01" db="EMBL/GenBank/DDBJ databases">
        <title>Genome mining of biosynthetic gene clusters to explore secondary metabolites of Streptomyces sp.</title>
        <authorList>
            <person name="Baig A."/>
            <person name="Ajitkumar Shintre N."/>
            <person name="Kumar H."/>
            <person name="Anbarasu A."/>
            <person name="Ramaiah S."/>
        </authorList>
    </citation>
    <scope>NUCLEOTIDE SEQUENCE [LARGE SCALE GENOMIC DNA]</scope>
    <source>
        <strain evidence="2 5">A01</strain>
    </source>
</reference>
<keyword evidence="5" id="KW-1185">Reference proteome</keyword>
<dbReference type="EMBL" id="JAYMRS010000009">
    <property type="protein sequence ID" value="MFB8770284.1"/>
    <property type="molecule type" value="Genomic_DNA"/>
</dbReference>
<dbReference type="GeneID" id="91390777"/>
<evidence type="ECO:0000256" key="1">
    <source>
        <dbReference type="SAM" id="SignalP"/>
    </source>
</evidence>
<evidence type="ECO:0000313" key="4">
    <source>
        <dbReference type="Proteomes" id="UP000467124"/>
    </source>
</evidence>
<name>A0A7K2ITX6_9ACTN</name>